<dbReference type="PROSITE" id="PS50862">
    <property type="entry name" value="AA_TRNA_LIGASE_II"/>
    <property type="match status" value="1"/>
</dbReference>
<dbReference type="InterPro" id="IPR004154">
    <property type="entry name" value="Anticodon-bd"/>
</dbReference>
<feature type="coiled-coil region" evidence="5">
    <location>
        <begin position="45"/>
        <end position="72"/>
    </location>
</feature>
<evidence type="ECO:0000256" key="5">
    <source>
        <dbReference type="SAM" id="Coils"/>
    </source>
</evidence>
<evidence type="ECO:0000256" key="1">
    <source>
        <dbReference type="ARBA" id="ARBA00008226"/>
    </source>
</evidence>
<accession>A0AAD2H3Z8</accession>
<dbReference type="GO" id="GO:0000166">
    <property type="term" value="F:nucleotide binding"/>
    <property type="evidence" value="ECO:0007669"/>
    <property type="project" value="UniProtKB-KW"/>
</dbReference>
<dbReference type="GO" id="GO:0032543">
    <property type="term" value="P:mitochondrial translation"/>
    <property type="evidence" value="ECO:0007669"/>
    <property type="project" value="TreeGrafter"/>
</dbReference>
<dbReference type="PANTHER" id="PTHR11476:SF7">
    <property type="entry name" value="HISTIDINE--TRNA LIGASE"/>
    <property type="match status" value="1"/>
</dbReference>
<dbReference type="Pfam" id="PF13393">
    <property type="entry name" value="tRNA-synt_His"/>
    <property type="match status" value="1"/>
</dbReference>
<feature type="region of interest" description="Disordered" evidence="6">
    <location>
        <begin position="382"/>
        <end position="411"/>
    </location>
</feature>
<reference evidence="8" key="1">
    <citation type="submission" date="2023-11" db="EMBL/GenBank/DDBJ databases">
        <authorList>
            <person name="De Vega J J."/>
            <person name="De Vega J J."/>
        </authorList>
    </citation>
    <scope>NUCLEOTIDE SEQUENCE</scope>
</reference>
<comment type="caution">
    <text evidence="8">The sequence shown here is derived from an EMBL/GenBank/DDBJ whole genome shotgun (WGS) entry which is preliminary data.</text>
</comment>
<evidence type="ECO:0000313" key="9">
    <source>
        <dbReference type="Proteomes" id="UP001295794"/>
    </source>
</evidence>
<gene>
    <name evidence="8" type="ORF">MYCIT1_LOCUS11841</name>
</gene>
<keyword evidence="3" id="KW-0547">Nucleotide-binding</keyword>
<evidence type="ECO:0000256" key="6">
    <source>
        <dbReference type="SAM" id="MobiDB-lite"/>
    </source>
</evidence>
<dbReference type="InterPro" id="IPR041715">
    <property type="entry name" value="HisRS-like_core"/>
</dbReference>
<evidence type="ECO:0000313" key="8">
    <source>
        <dbReference type="EMBL" id="CAK5268567.1"/>
    </source>
</evidence>
<dbReference type="EMBL" id="CAVNYO010000138">
    <property type="protein sequence ID" value="CAK5268567.1"/>
    <property type="molecule type" value="Genomic_DNA"/>
</dbReference>
<dbReference type="SUPFAM" id="SSF55681">
    <property type="entry name" value="Class II aaRS and biotin synthetases"/>
    <property type="match status" value="1"/>
</dbReference>
<dbReference type="GO" id="GO:0005739">
    <property type="term" value="C:mitochondrion"/>
    <property type="evidence" value="ECO:0007669"/>
    <property type="project" value="TreeGrafter"/>
</dbReference>
<dbReference type="GO" id="GO:0005829">
    <property type="term" value="C:cytosol"/>
    <property type="evidence" value="ECO:0007669"/>
    <property type="project" value="TreeGrafter"/>
</dbReference>
<dbReference type="EC" id="6.1.1.21" evidence="2"/>
<comment type="catalytic activity">
    <reaction evidence="4">
        <text>tRNA(His) + L-histidine + ATP = L-histidyl-tRNA(His) + AMP + diphosphate + H(+)</text>
        <dbReference type="Rhea" id="RHEA:17313"/>
        <dbReference type="Rhea" id="RHEA-COMP:9665"/>
        <dbReference type="Rhea" id="RHEA-COMP:9689"/>
        <dbReference type="ChEBI" id="CHEBI:15378"/>
        <dbReference type="ChEBI" id="CHEBI:30616"/>
        <dbReference type="ChEBI" id="CHEBI:33019"/>
        <dbReference type="ChEBI" id="CHEBI:57595"/>
        <dbReference type="ChEBI" id="CHEBI:78442"/>
        <dbReference type="ChEBI" id="CHEBI:78527"/>
        <dbReference type="ChEBI" id="CHEBI:456215"/>
        <dbReference type="EC" id="6.1.1.21"/>
    </reaction>
</comment>
<dbReference type="CDD" id="cd00773">
    <property type="entry name" value="HisRS-like_core"/>
    <property type="match status" value="1"/>
</dbReference>
<evidence type="ECO:0000259" key="7">
    <source>
        <dbReference type="PROSITE" id="PS50862"/>
    </source>
</evidence>
<dbReference type="InterPro" id="IPR006195">
    <property type="entry name" value="aa-tRNA-synth_II"/>
</dbReference>
<dbReference type="Pfam" id="PF03129">
    <property type="entry name" value="HGTP_anticodon"/>
    <property type="match status" value="1"/>
</dbReference>
<evidence type="ECO:0000256" key="4">
    <source>
        <dbReference type="ARBA" id="ARBA00047639"/>
    </source>
</evidence>
<dbReference type="PANTHER" id="PTHR11476">
    <property type="entry name" value="HISTIDYL-TRNA SYNTHETASE"/>
    <property type="match status" value="1"/>
</dbReference>
<dbReference type="SUPFAM" id="SSF52954">
    <property type="entry name" value="Class II aaRS ABD-related"/>
    <property type="match status" value="1"/>
</dbReference>
<feature type="domain" description="Aminoacyl-transfer RNA synthetases class-II family profile" evidence="7">
    <location>
        <begin position="85"/>
        <end position="460"/>
    </location>
</feature>
<keyword evidence="5" id="KW-0175">Coiled coil</keyword>
<name>A0AAD2H3Z8_9AGAR</name>
<sequence length="588" mass="64731">MSLYSCRIHRLTLLRYHRRLFSMASPGSLNEQITAQTVLLNQLRLQNDASALEEAKKKLGELKKSLAMSKGADAGGSKDAAKKRERLLLKTAKGTRDFGPAEMACRERIERTVKDCFSAFGGACLDTPVFERKDILTGKYGEDAKLIFDLMDQGGEQLALRYDHTVPLARYLAMSGATNTQSKLWQVGKVYRRDNPVVSKGRMREFSQADFDISGTWDTMIPDCEIVSLLCTVLSKLDVGEFTIKINHRKILDGIFEVCGVPTDKIRSISSAVDKLDKMPWIEVKKEMTEEKGLDPVVADKIGEYVKLKGGPELLKTLEADSTLLANASAKQGVSEMALLFTYLGVRLTFSKLSFDLSLARGLDYYTGIIYEAVVEASAPPGFQTEGADAPKKKSKKPKADGEEEEIDESTVGVGSIAAGGRYDNLVNMFTAAAAADGKKAVSLPCIGVSFGLDRIFAIVWPKWKLQTGRCKDTMVYVMAAGDGLLEERIRLVRELREGGIKADFLAKKKPKLTAQFAAGEQDEVPFAIILGAQELEDGQVRVKQQRWNIVDGVRAKIQAEEGDNGALVQRAGLVEWIKATKTYQDAI</sequence>
<keyword evidence="9" id="KW-1185">Reference proteome</keyword>
<dbReference type="Gene3D" id="3.40.50.800">
    <property type="entry name" value="Anticodon-binding domain"/>
    <property type="match status" value="1"/>
</dbReference>
<comment type="similarity">
    <text evidence="1">Belongs to the class-II aminoacyl-tRNA synthetase family.</text>
</comment>
<dbReference type="GO" id="GO:0006427">
    <property type="term" value="P:histidyl-tRNA aminoacylation"/>
    <property type="evidence" value="ECO:0007669"/>
    <property type="project" value="TreeGrafter"/>
</dbReference>
<dbReference type="Proteomes" id="UP001295794">
    <property type="component" value="Unassembled WGS sequence"/>
</dbReference>
<protein>
    <recommendedName>
        <fullName evidence="2">histidine--tRNA ligase</fullName>
        <ecNumber evidence="2">6.1.1.21</ecNumber>
    </recommendedName>
</protein>
<proteinExistence type="inferred from homology"/>
<organism evidence="8 9">
    <name type="scientific">Mycena citricolor</name>
    <dbReference type="NCBI Taxonomy" id="2018698"/>
    <lineage>
        <taxon>Eukaryota</taxon>
        <taxon>Fungi</taxon>
        <taxon>Dikarya</taxon>
        <taxon>Basidiomycota</taxon>
        <taxon>Agaricomycotina</taxon>
        <taxon>Agaricomycetes</taxon>
        <taxon>Agaricomycetidae</taxon>
        <taxon>Agaricales</taxon>
        <taxon>Marasmiineae</taxon>
        <taxon>Mycenaceae</taxon>
        <taxon>Mycena</taxon>
    </lineage>
</organism>
<dbReference type="InterPro" id="IPR045864">
    <property type="entry name" value="aa-tRNA-synth_II/BPL/LPL"/>
</dbReference>
<dbReference type="Gene3D" id="3.30.930.10">
    <property type="entry name" value="Bira Bifunctional Protein, Domain 2"/>
    <property type="match status" value="1"/>
</dbReference>
<dbReference type="GO" id="GO:0003723">
    <property type="term" value="F:RNA binding"/>
    <property type="evidence" value="ECO:0007669"/>
    <property type="project" value="TreeGrafter"/>
</dbReference>
<dbReference type="GO" id="GO:0004821">
    <property type="term" value="F:histidine-tRNA ligase activity"/>
    <property type="evidence" value="ECO:0007669"/>
    <property type="project" value="UniProtKB-EC"/>
</dbReference>
<evidence type="ECO:0000256" key="3">
    <source>
        <dbReference type="ARBA" id="ARBA00022741"/>
    </source>
</evidence>
<dbReference type="InterPro" id="IPR036621">
    <property type="entry name" value="Anticodon-bd_dom_sf"/>
</dbReference>
<evidence type="ECO:0000256" key="2">
    <source>
        <dbReference type="ARBA" id="ARBA00012815"/>
    </source>
</evidence>
<dbReference type="AlphaFoldDB" id="A0AAD2H3Z8"/>